<keyword evidence="4" id="KW-1185">Reference proteome</keyword>
<dbReference type="OrthoDB" id="444672at2759"/>
<evidence type="ECO:0000313" key="3">
    <source>
        <dbReference type="EMBL" id="CAE7679828.1"/>
    </source>
</evidence>
<feature type="region of interest" description="Disordered" evidence="1">
    <location>
        <begin position="126"/>
        <end position="163"/>
    </location>
</feature>
<sequence length="195" mass="21479">MARRFAGVWLGCWGLCASCSFAFAGLDLLCSASAPQRTRSMQRDAVGHFPARETFEVPAPPRQALLERLEAELPTSNVEEHTEEVRLLRDQTALLAQELRLLREVLQDGSLLSHLEDFIGTNEVELAEPEDPKPQPAEPAKAGSESRLGIRFQDLHGGPGFRQPEAVESLAHLSARVIERRRQGELPLGQVPSIG</sequence>
<evidence type="ECO:0000256" key="2">
    <source>
        <dbReference type="SAM" id="SignalP"/>
    </source>
</evidence>
<accession>A0A812WHZ8</accession>
<evidence type="ECO:0000313" key="4">
    <source>
        <dbReference type="Proteomes" id="UP000649617"/>
    </source>
</evidence>
<reference evidence="3" key="1">
    <citation type="submission" date="2021-02" db="EMBL/GenBank/DDBJ databases">
        <authorList>
            <person name="Dougan E. K."/>
            <person name="Rhodes N."/>
            <person name="Thang M."/>
            <person name="Chan C."/>
        </authorList>
    </citation>
    <scope>NUCLEOTIDE SEQUENCE</scope>
</reference>
<dbReference type="AlphaFoldDB" id="A0A812WHZ8"/>
<keyword evidence="2" id="KW-0732">Signal</keyword>
<gene>
    <name evidence="3" type="ORF">SPIL2461_LOCUS18909</name>
</gene>
<name>A0A812WHZ8_SYMPI</name>
<organism evidence="3 4">
    <name type="scientific">Symbiodinium pilosum</name>
    <name type="common">Dinoflagellate</name>
    <dbReference type="NCBI Taxonomy" id="2952"/>
    <lineage>
        <taxon>Eukaryota</taxon>
        <taxon>Sar</taxon>
        <taxon>Alveolata</taxon>
        <taxon>Dinophyceae</taxon>
        <taxon>Suessiales</taxon>
        <taxon>Symbiodiniaceae</taxon>
        <taxon>Symbiodinium</taxon>
    </lineage>
</organism>
<protein>
    <submittedName>
        <fullName evidence="3">Uncharacterized protein</fullName>
    </submittedName>
</protein>
<proteinExistence type="predicted"/>
<evidence type="ECO:0000256" key="1">
    <source>
        <dbReference type="SAM" id="MobiDB-lite"/>
    </source>
</evidence>
<feature type="signal peptide" evidence="2">
    <location>
        <begin position="1"/>
        <end position="24"/>
    </location>
</feature>
<dbReference type="Proteomes" id="UP000649617">
    <property type="component" value="Unassembled WGS sequence"/>
</dbReference>
<feature type="chain" id="PRO_5032947062" evidence="2">
    <location>
        <begin position="25"/>
        <end position="195"/>
    </location>
</feature>
<dbReference type="EMBL" id="CAJNIZ010044149">
    <property type="protein sequence ID" value="CAE7679828.1"/>
    <property type="molecule type" value="Genomic_DNA"/>
</dbReference>
<comment type="caution">
    <text evidence="3">The sequence shown here is derived from an EMBL/GenBank/DDBJ whole genome shotgun (WGS) entry which is preliminary data.</text>
</comment>